<dbReference type="Proteomes" id="UP000653644">
    <property type="component" value="Unassembled WGS sequence"/>
</dbReference>
<feature type="region of interest" description="Disordered" evidence="1">
    <location>
        <begin position="1"/>
        <end position="57"/>
    </location>
</feature>
<feature type="compositionally biased region" description="Basic and acidic residues" evidence="1">
    <location>
        <begin position="31"/>
        <end position="49"/>
    </location>
</feature>
<proteinExistence type="predicted"/>
<reference evidence="3" key="1">
    <citation type="journal article" date="2019" name="Int. J. Syst. Evol. Microbiol.">
        <title>The Global Catalogue of Microorganisms (GCM) 10K type strain sequencing project: providing services to taxonomists for standard genome sequencing and annotation.</title>
        <authorList>
            <consortium name="The Broad Institute Genomics Platform"/>
            <consortium name="The Broad Institute Genome Sequencing Center for Infectious Disease"/>
            <person name="Wu L."/>
            <person name="Ma J."/>
        </authorList>
    </citation>
    <scope>NUCLEOTIDE SEQUENCE [LARGE SCALE GENOMIC DNA]</scope>
    <source>
        <strain evidence="3">JCM 4733</strain>
    </source>
</reference>
<gene>
    <name evidence="2" type="ORF">GCM10010345_88830</name>
</gene>
<accession>A0ABQ3DAG0</accession>
<evidence type="ECO:0000313" key="2">
    <source>
        <dbReference type="EMBL" id="GHA72019.1"/>
    </source>
</evidence>
<evidence type="ECO:0000256" key="1">
    <source>
        <dbReference type="SAM" id="MobiDB-lite"/>
    </source>
</evidence>
<organism evidence="2 3">
    <name type="scientific">Streptomyces canarius</name>
    <dbReference type="NCBI Taxonomy" id="285453"/>
    <lineage>
        <taxon>Bacteria</taxon>
        <taxon>Bacillati</taxon>
        <taxon>Actinomycetota</taxon>
        <taxon>Actinomycetes</taxon>
        <taxon>Kitasatosporales</taxon>
        <taxon>Streptomycetaceae</taxon>
        <taxon>Streptomyces</taxon>
    </lineage>
</organism>
<dbReference type="EMBL" id="BMVN01000083">
    <property type="protein sequence ID" value="GHA72019.1"/>
    <property type="molecule type" value="Genomic_DNA"/>
</dbReference>
<name>A0ABQ3DAG0_9ACTN</name>
<sequence length="57" mass="6306">MHTGPVVDDPHIAYPPQVSAGSPAHRPASGHPERPRRQSAAEREPDFGNRRRAQFPL</sequence>
<protein>
    <submittedName>
        <fullName evidence="2">Uncharacterized protein</fullName>
    </submittedName>
</protein>
<comment type="caution">
    <text evidence="2">The sequence shown here is derived from an EMBL/GenBank/DDBJ whole genome shotgun (WGS) entry which is preliminary data.</text>
</comment>
<evidence type="ECO:0000313" key="3">
    <source>
        <dbReference type="Proteomes" id="UP000653644"/>
    </source>
</evidence>
<keyword evidence="3" id="KW-1185">Reference proteome</keyword>